<keyword evidence="2" id="KW-0472">Membrane</keyword>
<reference evidence="3 4" key="1">
    <citation type="journal article" date="2018" name="Mol. Biol. Evol.">
        <title>Analysis of the draft genome of the red seaweed Gracilariopsis chorda provides insights into genome size evolution in Rhodophyta.</title>
        <authorList>
            <person name="Lee J."/>
            <person name="Yang E.C."/>
            <person name="Graf L."/>
            <person name="Yang J.H."/>
            <person name="Qiu H."/>
            <person name="Zel Zion U."/>
            <person name="Chan C.X."/>
            <person name="Stephens T.G."/>
            <person name="Weber A.P.M."/>
            <person name="Boo G.H."/>
            <person name="Boo S.M."/>
            <person name="Kim K.M."/>
            <person name="Shin Y."/>
            <person name="Jung M."/>
            <person name="Lee S.J."/>
            <person name="Yim H.S."/>
            <person name="Lee J.H."/>
            <person name="Bhattacharya D."/>
            <person name="Yoon H.S."/>
        </authorList>
    </citation>
    <scope>NUCLEOTIDE SEQUENCE [LARGE SCALE GENOMIC DNA]</scope>
    <source>
        <strain evidence="3 4">SKKU-2015</strain>
        <tissue evidence="3">Whole body</tissue>
    </source>
</reference>
<feature type="transmembrane region" description="Helical" evidence="2">
    <location>
        <begin position="21"/>
        <end position="43"/>
    </location>
</feature>
<protein>
    <submittedName>
        <fullName evidence="3">Uncharacterized protein</fullName>
    </submittedName>
</protein>
<dbReference type="EMBL" id="NBIV01000101">
    <property type="protein sequence ID" value="PXF44143.1"/>
    <property type="molecule type" value="Genomic_DNA"/>
</dbReference>
<organism evidence="3 4">
    <name type="scientific">Gracilariopsis chorda</name>
    <dbReference type="NCBI Taxonomy" id="448386"/>
    <lineage>
        <taxon>Eukaryota</taxon>
        <taxon>Rhodophyta</taxon>
        <taxon>Florideophyceae</taxon>
        <taxon>Rhodymeniophycidae</taxon>
        <taxon>Gracilariales</taxon>
        <taxon>Gracilariaceae</taxon>
        <taxon>Gracilariopsis</taxon>
    </lineage>
</organism>
<keyword evidence="4" id="KW-1185">Reference proteome</keyword>
<sequence>MGSVSRTRSRKNLSSSLSKRIANAAPVLSLVTVIVVTAVYYTAIRSHDVELSFDQLSAFERQVTTLGNRSIYVCSGGNAKDMIYSLHRYEWEKVASKIDFVAFVYDEVYRMRLNSAWVEAVAGLLRESKPNGYGVVLFSCGCIIPNVVFQRTEVRFGGYECMMLPGFVMSHEFVHFEELAAQRTPCRKRERITKSNWYEENSFKIEEARREHEELRVKLMIENGEYAM</sequence>
<evidence type="ECO:0000313" key="4">
    <source>
        <dbReference type="Proteomes" id="UP000247409"/>
    </source>
</evidence>
<comment type="caution">
    <text evidence="3">The sequence shown here is derived from an EMBL/GenBank/DDBJ whole genome shotgun (WGS) entry which is preliminary data.</text>
</comment>
<keyword evidence="1" id="KW-0175">Coiled coil</keyword>
<proteinExistence type="predicted"/>
<feature type="coiled-coil region" evidence="1">
    <location>
        <begin position="198"/>
        <end position="225"/>
    </location>
</feature>
<dbReference type="AlphaFoldDB" id="A0A2V3IQ15"/>
<accession>A0A2V3IQ15</accession>
<dbReference type="OrthoDB" id="10595285at2759"/>
<evidence type="ECO:0000313" key="3">
    <source>
        <dbReference type="EMBL" id="PXF44143.1"/>
    </source>
</evidence>
<name>A0A2V3IQ15_9FLOR</name>
<dbReference type="Proteomes" id="UP000247409">
    <property type="component" value="Unassembled WGS sequence"/>
</dbReference>
<keyword evidence="2" id="KW-0812">Transmembrane</keyword>
<gene>
    <name evidence="3" type="ORF">BWQ96_06116</name>
</gene>
<evidence type="ECO:0000256" key="1">
    <source>
        <dbReference type="SAM" id="Coils"/>
    </source>
</evidence>
<keyword evidence="2" id="KW-1133">Transmembrane helix</keyword>
<evidence type="ECO:0000256" key="2">
    <source>
        <dbReference type="SAM" id="Phobius"/>
    </source>
</evidence>